<name>A0A2T3FMK1_9CLOT</name>
<accession>A0A2T3FMK1</accession>
<evidence type="ECO:0000313" key="1">
    <source>
        <dbReference type="EMBL" id="PST36507.1"/>
    </source>
</evidence>
<dbReference type="AlphaFoldDB" id="A0A2T3FMK1"/>
<dbReference type="Proteomes" id="UP000241048">
    <property type="component" value="Unassembled WGS sequence"/>
</dbReference>
<evidence type="ECO:0000313" key="2">
    <source>
        <dbReference type="Proteomes" id="UP000241048"/>
    </source>
</evidence>
<keyword evidence="2" id="KW-1185">Reference proteome</keyword>
<organism evidence="1 2">
    <name type="scientific">Clostridium fessum</name>
    <dbReference type="NCBI Taxonomy" id="2126740"/>
    <lineage>
        <taxon>Bacteria</taxon>
        <taxon>Bacillati</taxon>
        <taxon>Bacillota</taxon>
        <taxon>Clostridia</taxon>
        <taxon>Eubacteriales</taxon>
        <taxon>Clostridiaceae</taxon>
        <taxon>Clostridium</taxon>
    </lineage>
</organism>
<dbReference type="EMBL" id="PYLO01000004">
    <property type="protein sequence ID" value="PST36507.1"/>
    <property type="molecule type" value="Genomic_DNA"/>
</dbReference>
<proteinExistence type="predicted"/>
<comment type="caution">
    <text evidence="1">The sequence shown here is derived from an EMBL/GenBank/DDBJ whole genome shotgun (WGS) entry which is preliminary data.</text>
</comment>
<reference evidence="1 2" key="1">
    <citation type="submission" date="2018-03" db="EMBL/GenBank/DDBJ databases">
        <title>Lachnoclostridium SNUG30386 gen.nov., sp.nov., isolated from human faeces.</title>
        <authorList>
            <person name="Seo B."/>
            <person name="Jeon K."/>
            <person name="Ko G."/>
        </authorList>
    </citation>
    <scope>NUCLEOTIDE SEQUENCE [LARGE SCALE GENOMIC DNA]</scope>
    <source>
        <strain evidence="1 2">SNUG30386</strain>
    </source>
</reference>
<gene>
    <name evidence="1" type="ORF">C7U56_12000</name>
</gene>
<sequence length="103" mass="12405">MNAAKEQVIQRQICQLAHIEKETTKEYRERSGGWLKMKRENSCRKKMEDGGEDMELKYELWKESIVQEKVICECRKRLSGYRRAVFCFIVELNISFVKLQYYT</sequence>
<protein>
    <submittedName>
        <fullName evidence="1">Uncharacterized protein</fullName>
    </submittedName>
</protein>